<evidence type="ECO:0000313" key="3">
    <source>
        <dbReference type="EMBL" id="CAD9474127.1"/>
    </source>
</evidence>
<dbReference type="PANTHER" id="PTHR47106">
    <property type="entry name" value="COILED-COIL-HELIX-COILED-COIL-HELIX DOMAIN-CONTAINING PROTEIN 5"/>
    <property type="match status" value="1"/>
</dbReference>
<dbReference type="InterPro" id="IPR031731">
    <property type="entry name" value="CX9C"/>
</dbReference>
<evidence type="ECO:0000256" key="1">
    <source>
        <dbReference type="SAM" id="MobiDB-lite"/>
    </source>
</evidence>
<dbReference type="InterPro" id="IPR052848">
    <property type="entry name" value="CHCH_domain-containing_protein"/>
</dbReference>
<proteinExistence type="predicted"/>
<dbReference type="GO" id="GO:0045333">
    <property type="term" value="P:cellular respiration"/>
    <property type="evidence" value="ECO:0007669"/>
    <property type="project" value="TreeGrafter"/>
</dbReference>
<accession>A0A7S2GX23</accession>
<dbReference type="PANTHER" id="PTHR47106:SF1">
    <property type="entry name" value="COILED-COIL-HELIX-COILED-COIL-HELIX DOMAIN-CONTAINING PROTEIN 5"/>
    <property type="match status" value="1"/>
</dbReference>
<dbReference type="Pfam" id="PF16860">
    <property type="entry name" value="CX9C"/>
    <property type="match status" value="1"/>
</dbReference>
<feature type="domain" description="IMS import disulfide relay-system CHCH-CHCH-like Cx9C" evidence="2">
    <location>
        <begin position="5"/>
        <end position="48"/>
    </location>
</feature>
<dbReference type="EMBL" id="HBGU01042866">
    <property type="protein sequence ID" value="CAD9474127.1"/>
    <property type="molecule type" value="Transcribed_RNA"/>
</dbReference>
<name>A0A7S2GX23_9EUKA</name>
<dbReference type="Gene3D" id="1.10.287.2900">
    <property type="match status" value="2"/>
</dbReference>
<organism evidence="3">
    <name type="scientific">Haptolina brevifila</name>
    <dbReference type="NCBI Taxonomy" id="156173"/>
    <lineage>
        <taxon>Eukaryota</taxon>
        <taxon>Haptista</taxon>
        <taxon>Haptophyta</taxon>
        <taxon>Prymnesiophyceae</taxon>
        <taxon>Prymnesiales</taxon>
        <taxon>Prymnesiaceae</taxon>
        <taxon>Haptolina</taxon>
    </lineage>
</organism>
<evidence type="ECO:0000259" key="2">
    <source>
        <dbReference type="Pfam" id="PF16860"/>
    </source>
</evidence>
<gene>
    <name evidence="3" type="ORF">CBRE1094_LOCUS23377</name>
</gene>
<sequence>MQNALDEVARMCNTELEAYTQCVDANPRTWQVECASGKSALTACAAKHSGLVNHIKERCRGEIEQYERCLKANAARPDTCLPQLHRMWDCTEGGRPANAHQCGPDCEHARQQQSSGTTNAP</sequence>
<feature type="compositionally biased region" description="Polar residues" evidence="1">
    <location>
        <begin position="111"/>
        <end position="121"/>
    </location>
</feature>
<protein>
    <recommendedName>
        <fullName evidence="2">IMS import disulfide relay-system CHCH-CHCH-like Cx9C domain-containing protein</fullName>
    </recommendedName>
</protein>
<dbReference type="GO" id="GO:0005758">
    <property type="term" value="C:mitochondrial intermembrane space"/>
    <property type="evidence" value="ECO:0007669"/>
    <property type="project" value="TreeGrafter"/>
</dbReference>
<reference evidence="3" key="1">
    <citation type="submission" date="2021-01" db="EMBL/GenBank/DDBJ databases">
        <authorList>
            <person name="Corre E."/>
            <person name="Pelletier E."/>
            <person name="Niang G."/>
            <person name="Scheremetjew M."/>
            <person name="Finn R."/>
            <person name="Kale V."/>
            <person name="Holt S."/>
            <person name="Cochrane G."/>
            <person name="Meng A."/>
            <person name="Brown T."/>
            <person name="Cohen L."/>
        </authorList>
    </citation>
    <scope>NUCLEOTIDE SEQUENCE</scope>
    <source>
        <strain evidence="3">UTEX LB 985</strain>
    </source>
</reference>
<feature type="region of interest" description="Disordered" evidence="1">
    <location>
        <begin position="96"/>
        <end position="121"/>
    </location>
</feature>
<dbReference type="AlphaFoldDB" id="A0A7S2GX23"/>